<dbReference type="EC" id="3.5.1.28" evidence="2"/>
<evidence type="ECO:0000313" key="3">
    <source>
        <dbReference type="Proteomes" id="UP000784880"/>
    </source>
</evidence>
<dbReference type="EMBL" id="JAHQCS010000088">
    <property type="protein sequence ID" value="MBU9711902.1"/>
    <property type="molecule type" value="Genomic_DNA"/>
</dbReference>
<gene>
    <name evidence="2" type="ORF">KS419_09145</name>
</gene>
<comment type="caution">
    <text evidence="2">The sequence shown here is derived from an EMBL/GenBank/DDBJ whole genome shotgun (WGS) entry which is preliminary data.</text>
</comment>
<evidence type="ECO:0000313" key="2">
    <source>
        <dbReference type="EMBL" id="MBU9711902.1"/>
    </source>
</evidence>
<dbReference type="RefSeq" id="WP_217066008.1">
    <property type="nucleotide sequence ID" value="NZ_JAHQCS010000088.1"/>
</dbReference>
<organism evidence="2 3">
    <name type="scientific">Evansella tamaricis</name>
    <dbReference type="NCBI Taxonomy" id="2069301"/>
    <lineage>
        <taxon>Bacteria</taxon>
        <taxon>Bacillati</taxon>
        <taxon>Bacillota</taxon>
        <taxon>Bacilli</taxon>
        <taxon>Bacillales</taxon>
        <taxon>Bacillaceae</taxon>
        <taxon>Evansella</taxon>
    </lineage>
</organism>
<feature type="domain" description="SPOR" evidence="1">
    <location>
        <begin position="291"/>
        <end position="329"/>
    </location>
</feature>
<dbReference type="Proteomes" id="UP000784880">
    <property type="component" value="Unassembled WGS sequence"/>
</dbReference>
<dbReference type="SMART" id="SM00644">
    <property type="entry name" value="Ami_2"/>
    <property type="match status" value="1"/>
</dbReference>
<dbReference type="Pfam" id="PF01510">
    <property type="entry name" value="Amidase_2"/>
    <property type="match status" value="1"/>
</dbReference>
<dbReference type="InterPro" id="IPR051206">
    <property type="entry name" value="NAMLAA_amidase_2"/>
</dbReference>
<dbReference type="Pfam" id="PF05036">
    <property type="entry name" value="SPOR"/>
    <property type="match status" value="1"/>
</dbReference>
<keyword evidence="3" id="KW-1185">Reference proteome</keyword>
<keyword evidence="2" id="KW-0378">Hydrolase</keyword>
<name>A0ABS6JDZ6_9BACI</name>
<protein>
    <submittedName>
        <fullName evidence="2">N-acetylmuramoyl-L-alanine amidase</fullName>
        <ecNumber evidence="2">3.5.1.28</ecNumber>
    </submittedName>
</protein>
<evidence type="ECO:0000259" key="1">
    <source>
        <dbReference type="PROSITE" id="PS51724"/>
    </source>
</evidence>
<dbReference type="GO" id="GO:0008745">
    <property type="term" value="F:N-acetylmuramoyl-L-alanine amidase activity"/>
    <property type="evidence" value="ECO:0007669"/>
    <property type="project" value="UniProtKB-EC"/>
</dbReference>
<dbReference type="PANTHER" id="PTHR30417">
    <property type="entry name" value="N-ACETYLMURAMOYL-L-ALANINE AMIDASE AMID"/>
    <property type="match status" value="1"/>
</dbReference>
<dbReference type="CDD" id="cd06583">
    <property type="entry name" value="PGRP"/>
    <property type="match status" value="1"/>
</dbReference>
<dbReference type="InterPro" id="IPR002502">
    <property type="entry name" value="Amidase_domain"/>
</dbReference>
<reference evidence="2 3" key="1">
    <citation type="submission" date="2021-06" db="EMBL/GenBank/DDBJ databases">
        <title>Bacillus sp. RD4P76, an endophyte from a halophyte.</title>
        <authorList>
            <person name="Sun J.-Q."/>
        </authorList>
    </citation>
    <scope>NUCLEOTIDE SEQUENCE [LARGE SCALE GENOMIC DNA]</scope>
    <source>
        <strain evidence="2 3">CGMCC 1.15917</strain>
    </source>
</reference>
<dbReference type="InterPro" id="IPR007730">
    <property type="entry name" value="SPOR-like_dom"/>
</dbReference>
<dbReference type="PROSITE" id="PS51724">
    <property type="entry name" value="SPOR"/>
    <property type="match status" value="1"/>
</dbReference>
<sequence length="329" mass="37638">MKRKYMTENDCYQSGRKINPKGIMIHSTAVPGVMAAAWFSRWNKSYLKGEINRQVCVHAFVDDQEVWQYLPWDHRGWHAGGTANDTHIGIEICEPGGFSYGKGVTMVGYDAAKQEAYFRRAWKNTINLCVFLCEKYGWTEENIICHSEGAKRKIASNHADVMHWFPKHKESMDTFRKEVNKALSRALEREGKQKVGLFQEGDIVEIIDSAKLYYPGGPLIPEWVKKEYHKVLQVTSNGKTVTKGGAECVLLGKKVNIQNRKESDGIMTWVDTKCLRVIELSSQPTKDVRPPEEKQYFRVQVGAFTHREHAQSMVDKLKRAGFEGIIQVH</sequence>
<accession>A0ABS6JDZ6</accession>
<dbReference type="PANTHER" id="PTHR30417:SF1">
    <property type="entry name" value="N-ACETYLMURAMOYL-L-ALANINE AMIDASE AMID"/>
    <property type="match status" value="1"/>
</dbReference>
<proteinExistence type="predicted"/>